<feature type="region of interest" description="Disordered" evidence="1">
    <location>
        <begin position="143"/>
        <end position="165"/>
    </location>
</feature>
<name>A0ABR1QN26_9PEZI</name>
<reference evidence="2 3" key="1">
    <citation type="submission" date="2023-01" db="EMBL/GenBank/DDBJ databases">
        <title>Analysis of 21 Apiospora genomes using comparative genomics revels a genus with tremendous synthesis potential of carbohydrate active enzymes and secondary metabolites.</title>
        <authorList>
            <person name="Sorensen T."/>
        </authorList>
    </citation>
    <scope>NUCLEOTIDE SEQUENCE [LARGE SCALE GENOMIC DNA]</scope>
    <source>
        <strain evidence="2 3">CBS 24483</strain>
    </source>
</reference>
<proteinExistence type="predicted"/>
<evidence type="ECO:0000313" key="3">
    <source>
        <dbReference type="Proteomes" id="UP001391051"/>
    </source>
</evidence>
<evidence type="ECO:0000313" key="2">
    <source>
        <dbReference type="EMBL" id="KAK7959737.1"/>
    </source>
</evidence>
<protein>
    <submittedName>
        <fullName evidence="2">Uncharacterized protein</fullName>
    </submittedName>
</protein>
<dbReference type="GeneID" id="92073875"/>
<accession>A0ABR1QN26</accession>
<dbReference type="EMBL" id="JAQQWE010000003">
    <property type="protein sequence ID" value="KAK7959737.1"/>
    <property type="molecule type" value="Genomic_DNA"/>
</dbReference>
<gene>
    <name evidence="2" type="ORF">PG986_004591</name>
</gene>
<keyword evidence="3" id="KW-1185">Reference proteome</keyword>
<dbReference type="Proteomes" id="UP001391051">
    <property type="component" value="Unassembled WGS sequence"/>
</dbReference>
<feature type="region of interest" description="Disordered" evidence="1">
    <location>
        <begin position="368"/>
        <end position="388"/>
    </location>
</feature>
<evidence type="ECO:0000256" key="1">
    <source>
        <dbReference type="SAM" id="MobiDB-lite"/>
    </source>
</evidence>
<dbReference type="RefSeq" id="XP_066703440.1">
    <property type="nucleotide sequence ID" value="XM_066840813.1"/>
</dbReference>
<organism evidence="2 3">
    <name type="scientific">Apiospora aurea</name>
    <dbReference type="NCBI Taxonomy" id="335848"/>
    <lineage>
        <taxon>Eukaryota</taxon>
        <taxon>Fungi</taxon>
        <taxon>Dikarya</taxon>
        <taxon>Ascomycota</taxon>
        <taxon>Pezizomycotina</taxon>
        <taxon>Sordariomycetes</taxon>
        <taxon>Xylariomycetidae</taxon>
        <taxon>Amphisphaeriales</taxon>
        <taxon>Apiosporaceae</taxon>
        <taxon>Apiospora</taxon>
    </lineage>
</organism>
<feature type="compositionally biased region" description="Polar residues" evidence="1">
    <location>
        <begin position="150"/>
        <end position="161"/>
    </location>
</feature>
<comment type="caution">
    <text evidence="2">The sequence shown here is derived from an EMBL/GenBank/DDBJ whole genome shotgun (WGS) entry which is preliminary data.</text>
</comment>
<sequence>MGCYSAIRSLLRGIRRTESTVPHSKRFMAVSHILITDKQVRTVELETPEAFVYFVLSTRHHWVAVKIHVSPLRLPQLPDEKIKLCKSWGYPCCSKAPKAAEVIRRFYNAQCEPGKWLDGGYVREDHTVKLNVSCQESKSSLPAEYGESANVDSAASEQGATDSPELAIPSRLAGGARSVEEAIFAIAEMRNKQRDWAKIEDWIWEHLLRCLRVLQYHEQGNDNLLSAVGHRPEKSAYWINSLVEAVAKRIGPWGLLVNCAYSVVNFRWSAAGHFKDDGHEITKTVCEGILSDAIHVPENLYLLIPPRASTACWEESLCRELGLESLSTCDPNAGIGPLNLIPLGQLSRPNISPLWSGRMKRDVGSSLGKKMHTRTQPPAPKNAKGTGTRLVRRERLLPRHYPRPTGPLLPPLIPQRENIERIPGDVLFSACTSSSVQWDAGRMDLEDIQSDVDCRGNEEGIMPTGLYSTGVAEEGTAQVTNDHSTGWDNTTSFLDVLMTQDLDEELFIDTWDFFNS</sequence>